<dbReference type="SUPFAM" id="SSF52540">
    <property type="entry name" value="P-loop containing nucleoside triphosphate hydrolases"/>
    <property type="match status" value="1"/>
</dbReference>
<dbReference type="Proteomes" id="UP001498476">
    <property type="component" value="Unassembled WGS sequence"/>
</dbReference>
<dbReference type="InterPro" id="IPR053137">
    <property type="entry name" value="NLR-like"/>
</dbReference>
<evidence type="ECO:0000259" key="2">
    <source>
        <dbReference type="Pfam" id="PF00931"/>
    </source>
</evidence>
<dbReference type="InterPro" id="IPR019734">
    <property type="entry name" value="TPR_rpt"/>
</dbReference>
<name>A0ABR1HRU5_9HYPO</name>
<sequence>MVCLLFKTHYEPSSSVRRTDQMQADHEERHLGLRQVAPTDDDTKTTLDIVAIHGLETQSSRTWQFKRKPAQGGGVVHWLANSHMLPTAIPESRIFTYDWNSSSFRDAPVQTLRGHADTLLSHLADLRGTRRRPIIFVASCFGGLMLAEAVNRAARQGSAYSNILASIVGIVFLATPFRGSDAAKQAEWQIVVGGILGNETSHELVDNLNSQDKELRKLTQSFAEIAGSEQFQIPVRCFYETRKSELLRKYLSPGSATRVTTLFKEKTQKILVSESSACLDTFERRGLEATHSGMNKFHSPEDTNFQQVRETIKMFADKACTVIKSRQPAPPLRHFLIPFGQNKGFVGRQTILKDLLRMAPPDSDTSDCQYTAIEGLGGVGKTQIALETVYQIHEKHPDCSIFWVPAISATSFENAYRKIGTQLGIPGLDIDQADVKTLVKAALSQEATGPWLLVIDNADDRKLIFSDPGLRDYLPFSRRGSILFTTRNHEVTTDLDIPRTNVVSVVEMTRGEAMELLTSGLNESQTRDTESTNSLLDFLADLPLAIRQASSYMAKTGMPSTKYLHYCESSNGTMIKLLSRDFEDRYRYKETVATAWPISFKQISRDSPLAADYLRFSCFLAEKNIPISILPQCEDELEEEEAIGILKAYAFISSSQESRSFDIHRLVRLAMRNWMGEKSEWKKWATKTIQHLAEVFPSPEHETRQVWMEYLPHAQTALEHEQECASADANGVLLFNVAKSNKILGKYNVSVEMYQRSLEILQRTSGKEHPHTLVAMHNLADALVLQGDYNAAEQMHRENLEIEERIMGPEHQMTLGSMKNLSDTLRVLGKYNEAEQMSRKALEIQERILGPEHPSTLRSLMSLGVTLNKQGKYKTAEQIYRETLEIQERILGPENPATLFNLTNLAITLKNQNKYDTAEQILRETLDTQVRILGPDHPHTMYTAKYLEITLTLHEQYNTADSAGRLGRMEIDKSSGEL</sequence>
<dbReference type="Gene3D" id="1.25.40.10">
    <property type="entry name" value="Tetratricopeptide repeat domain"/>
    <property type="match status" value="2"/>
</dbReference>
<dbReference type="Pfam" id="PF13374">
    <property type="entry name" value="TPR_10"/>
    <property type="match status" value="1"/>
</dbReference>
<keyword evidence="1" id="KW-0802">TPR repeat</keyword>
<dbReference type="Gene3D" id="3.40.50.300">
    <property type="entry name" value="P-loop containing nucleotide triphosphate hydrolases"/>
    <property type="match status" value="1"/>
</dbReference>
<dbReference type="InterPro" id="IPR029058">
    <property type="entry name" value="AB_hydrolase_fold"/>
</dbReference>
<evidence type="ECO:0000313" key="4">
    <source>
        <dbReference type="Proteomes" id="UP001498476"/>
    </source>
</evidence>
<keyword evidence="4" id="KW-1185">Reference proteome</keyword>
<comment type="caution">
    <text evidence="3">The sequence shown here is derived from an EMBL/GenBank/DDBJ whole genome shotgun (WGS) entry which is preliminary data.</text>
</comment>
<dbReference type="InterPro" id="IPR011990">
    <property type="entry name" value="TPR-like_helical_dom_sf"/>
</dbReference>
<reference evidence="3 4" key="1">
    <citation type="journal article" date="2025" name="Microbiol. Resour. Announc.">
        <title>Draft genome sequences for Neonectria magnoliae and Neonectria punicea, canker pathogens of Liriodendron tulipifera and Acer saccharum in West Virginia.</title>
        <authorList>
            <person name="Petronek H.M."/>
            <person name="Kasson M.T."/>
            <person name="Metheny A.M."/>
            <person name="Stauder C.M."/>
            <person name="Lovett B."/>
            <person name="Lynch S.C."/>
            <person name="Garnas J.R."/>
            <person name="Kasson L.R."/>
            <person name="Stajich J.E."/>
        </authorList>
    </citation>
    <scope>NUCLEOTIDE SEQUENCE [LARGE SCALE GENOMIC DNA]</scope>
    <source>
        <strain evidence="3 4">NRRL 64653</strain>
    </source>
</reference>
<evidence type="ECO:0000256" key="1">
    <source>
        <dbReference type="PROSITE-ProRule" id="PRU00339"/>
    </source>
</evidence>
<gene>
    <name evidence="3" type="ORF">QQX98_000902</name>
</gene>
<accession>A0ABR1HRU5</accession>
<organism evidence="3 4">
    <name type="scientific">Neonectria punicea</name>
    <dbReference type="NCBI Taxonomy" id="979145"/>
    <lineage>
        <taxon>Eukaryota</taxon>
        <taxon>Fungi</taxon>
        <taxon>Dikarya</taxon>
        <taxon>Ascomycota</taxon>
        <taxon>Pezizomycotina</taxon>
        <taxon>Sordariomycetes</taxon>
        <taxon>Hypocreomycetidae</taxon>
        <taxon>Hypocreales</taxon>
        <taxon>Nectriaceae</taxon>
        <taxon>Neonectria</taxon>
    </lineage>
</organism>
<dbReference type="PANTHER" id="PTHR46082:SF6">
    <property type="entry name" value="AAA+ ATPASE DOMAIN-CONTAINING PROTEIN-RELATED"/>
    <property type="match status" value="1"/>
</dbReference>
<dbReference type="Pfam" id="PF00931">
    <property type="entry name" value="NB-ARC"/>
    <property type="match status" value="1"/>
</dbReference>
<dbReference type="EMBL" id="JAZAVJ010000008">
    <property type="protein sequence ID" value="KAK7423712.1"/>
    <property type="molecule type" value="Genomic_DNA"/>
</dbReference>
<dbReference type="PROSITE" id="PS50005">
    <property type="entry name" value="TPR"/>
    <property type="match status" value="1"/>
</dbReference>
<feature type="repeat" description="TPR" evidence="1">
    <location>
        <begin position="857"/>
        <end position="890"/>
    </location>
</feature>
<dbReference type="SUPFAM" id="SSF53474">
    <property type="entry name" value="alpha/beta-Hydrolases"/>
    <property type="match status" value="1"/>
</dbReference>
<evidence type="ECO:0000313" key="3">
    <source>
        <dbReference type="EMBL" id="KAK7423712.1"/>
    </source>
</evidence>
<dbReference type="SUPFAM" id="SSF48452">
    <property type="entry name" value="TPR-like"/>
    <property type="match status" value="2"/>
</dbReference>
<proteinExistence type="predicted"/>
<dbReference type="Pfam" id="PF13424">
    <property type="entry name" value="TPR_12"/>
    <property type="match status" value="2"/>
</dbReference>
<dbReference type="SMART" id="SM00028">
    <property type="entry name" value="TPR"/>
    <property type="match status" value="4"/>
</dbReference>
<dbReference type="PANTHER" id="PTHR46082">
    <property type="entry name" value="ATP/GTP-BINDING PROTEIN-RELATED"/>
    <property type="match status" value="1"/>
</dbReference>
<dbReference type="InterPro" id="IPR027417">
    <property type="entry name" value="P-loop_NTPase"/>
</dbReference>
<protein>
    <recommendedName>
        <fullName evidence="2">NB-ARC domain-containing protein</fullName>
    </recommendedName>
</protein>
<dbReference type="Gene3D" id="3.40.50.1820">
    <property type="entry name" value="alpha/beta hydrolase"/>
    <property type="match status" value="1"/>
</dbReference>
<feature type="domain" description="NB-ARC" evidence="2">
    <location>
        <begin position="366"/>
        <end position="519"/>
    </location>
</feature>
<dbReference type="InterPro" id="IPR002182">
    <property type="entry name" value="NB-ARC"/>
</dbReference>